<proteinExistence type="predicted"/>
<dbReference type="VEuPathDB" id="VectorBase:AATE002963"/>
<evidence type="ECO:0000313" key="1">
    <source>
        <dbReference type="EnsemblMetazoa" id="AATE002963-PA.1"/>
    </source>
</evidence>
<reference evidence="1" key="1">
    <citation type="submission" date="2022-08" db="UniProtKB">
        <authorList>
            <consortium name="EnsemblMetazoa"/>
        </authorList>
    </citation>
    <scope>IDENTIFICATION</scope>
    <source>
        <strain evidence="1">EBRO</strain>
    </source>
</reference>
<dbReference type="EnsemblMetazoa" id="AATE002963-RA">
    <property type="protein sequence ID" value="AATE002963-PA.1"/>
    <property type="gene ID" value="AATE002963"/>
</dbReference>
<organism evidence="1">
    <name type="scientific">Anopheles atroparvus</name>
    <name type="common">European mosquito</name>
    <dbReference type="NCBI Taxonomy" id="41427"/>
    <lineage>
        <taxon>Eukaryota</taxon>
        <taxon>Metazoa</taxon>
        <taxon>Ecdysozoa</taxon>
        <taxon>Arthropoda</taxon>
        <taxon>Hexapoda</taxon>
        <taxon>Insecta</taxon>
        <taxon>Pterygota</taxon>
        <taxon>Neoptera</taxon>
        <taxon>Endopterygota</taxon>
        <taxon>Diptera</taxon>
        <taxon>Nematocera</taxon>
        <taxon>Culicoidea</taxon>
        <taxon>Culicidae</taxon>
        <taxon>Anophelinae</taxon>
        <taxon>Anopheles</taxon>
    </lineage>
</organism>
<dbReference type="AlphaFoldDB" id="A0A182IPF2"/>
<name>A0A182IPF2_ANOAO</name>
<accession>A0A182IPF2</accession>
<protein>
    <submittedName>
        <fullName evidence="1">Uncharacterized protein</fullName>
    </submittedName>
</protein>
<sequence length="177" mass="19254">MTHATPMPPIRTTNTPPTFASPSSFAVELDLEVSSSLRVEHAADLRQLAVALDHVLDRGRLHQERVAAFAFDHALDALDVAGGEHGRPGRLHERPHALVGGEVRVLRNGKWGDNGRSAVLWRRWPRAVGALLTRKKAAVLPPRSAPYLIFVCLARSSADSIGESIRSTVRNAARLAV</sequence>